<evidence type="ECO:0000256" key="4">
    <source>
        <dbReference type="ARBA" id="ARBA00022801"/>
    </source>
</evidence>
<name>A0AA88HTL8_ARTSF</name>
<evidence type="ECO:0000256" key="1">
    <source>
        <dbReference type="ARBA" id="ARBA00008552"/>
    </source>
</evidence>
<evidence type="ECO:0000256" key="5">
    <source>
        <dbReference type="ARBA" id="ARBA00022807"/>
    </source>
</evidence>
<evidence type="ECO:0000259" key="8">
    <source>
        <dbReference type="Pfam" id="PF07910"/>
    </source>
</evidence>
<comment type="caution">
    <text evidence="10">The sequence shown here is derived from an EMBL/GenBank/DDBJ whole genome shotgun (WGS) entry which is preliminary data.</text>
</comment>
<evidence type="ECO:0000256" key="3">
    <source>
        <dbReference type="ARBA" id="ARBA00022786"/>
    </source>
</evidence>
<dbReference type="AlphaFoldDB" id="A0AA88HTL8"/>
<evidence type="ECO:0000313" key="10">
    <source>
        <dbReference type="EMBL" id="KAK2715984.1"/>
    </source>
</evidence>
<dbReference type="Gene3D" id="3.90.70.130">
    <property type="match status" value="1"/>
</dbReference>
<feature type="domain" description="UFSP2 second" evidence="9">
    <location>
        <begin position="178"/>
        <end position="362"/>
    </location>
</feature>
<evidence type="ECO:0000256" key="2">
    <source>
        <dbReference type="ARBA" id="ARBA00022670"/>
    </source>
</evidence>
<reference evidence="10" key="1">
    <citation type="submission" date="2023-07" db="EMBL/GenBank/DDBJ databases">
        <title>Chromosome-level genome assembly of Artemia franciscana.</title>
        <authorList>
            <person name="Jo E."/>
        </authorList>
    </citation>
    <scope>NUCLEOTIDE SEQUENCE</scope>
    <source>
        <tissue evidence="10">Whole body</tissue>
    </source>
</reference>
<organism evidence="10 11">
    <name type="scientific">Artemia franciscana</name>
    <name type="common">Brine shrimp</name>
    <name type="synonym">Artemia sanfranciscana</name>
    <dbReference type="NCBI Taxonomy" id="6661"/>
    <lineage>
        <taxon>Eukaryota</taxon>
        <taxon>Metazoa</taxon>
        <taxon>Ecdysozoa</taxon>
        <taxon>Arthropoda</taxon>
        <taxon>Crustacea</taxon>
        <taxon>Branchiopoda</taxon>
        <taxon>Anostraca</taxon>
        <taxon>Artemiidae</taxon>
        <taxon>Artemia</taxon>
    </lineage>
</organism>
<dbReference type="GO" id="GO:0006508">
    <property type="term" value="P:proteolysis"/>
    <property type="evidence" value="ECO:0007669"/>
    <property type="project" value="UniProtKB-KW"/>
</dbReference>
<dbReference type="InterPro" id="IPR049387">
    <property type="entry name" value="UFSP2-like_2nd"/>
</dbReference>
<gene>
    <name evidence="10" type="ORF">QYM36_010518</name>
</gene>
<comment type="similarity">
    <text evidence="1">Belongs to the peptidase C78 family.</text>
</comment>
<proteinExistence type="inferred from homology"/>
<keyword evidence="3" id="KW-0833">Ubl conjugation pathway</keyword>
<sequence>MKNVKFLSKESFERASSAEEGYHFIGSLLPNLGGIPEVTVVTSMKIGDEGEENSPIFDLETLSCLPSGLTVVGHSTKSKEGLPDQIDKALVLKNEAEYTEHHLKKDELNQPGNYEIAPNNLLLVRVQGKYPVCLFASFLRSYDLEDLKPFDVSDFAFHLKKSKCYILKNNIVTPSSCSTFGDLLKQVDKNEVLSKGRRHREVSANFEFRANVSCSSLKSELSNSFDSAQWKTQLPSPTILYKSEPDTIVISGMVDIDYLAYISSSSKIEEIFDCLSSGIWKQLHQTYCYAADRFSNGLRLNVLPKRFHFKPRCLGHFVSTVAIDGEPEKNREEERKALHEMFSIPLTEPFFRLGSRYFFSDSSVPSGCLLNVHEHGASNMLGGDVGLVQGTYAYHHYMQDNFDDNGWGCAYRSLQTICSWYRHQGYTELPIPSHKDIQKILCDIGDKSASFVGSRQWIGSLEVSYVLKTLLDVESGILSVSSGADMDTIARELIVHFENVGTPVMIGGGVLAHTILGVDYVPLSGRCAFLILDPHYTGSEDINTIIGRGWCGWKTSEFWNKNSFYNLCLPKKPEMF</sequence>
<dbReference type="GO" id="GO:0071567">
    <property type="term" value="F:deUFMylase activity"/>
    <property type="evidence" value="ECO:0007669"/>
    <property type="project" value="TreeGrafter"/>
</dbReference>
<dbReference type="EMBL" id="JAVRJZ010000012">
    <property type="protein sequence ID" value="KAK2715984.1"/>
    <property type="molecule type" value="Genomic_DNA"/>
</dbReference>
<dbReference type="Pfam" id="PF20908">
    <property type="entry name" value="UfSP2_N"/>
    <property type="match status" value="1"/>
</dbReference>
<dbReference type="Pfam" id="PF07910">
    <property type="entry name" value="Peptidase_C78"/>
    <property type="match status" value="1"/>
</dbReference>
<feature type="domain" description="UFSP1/2/DUB catalytic" evidence="8">
    <location>
        <begin position="385"/>
        <end position="568"/>
    </location>
</feature>
<keyword evidence="4" id="KW-0378">Hydrolase</keyword>
<keyword evidence="2" id="KW-0645">Protease</keyword>
<keyword evidence="5" id="KW-0788">Thiol protease</keyword>
<dbReference type="Proteomes" id="UP001187531">
    <property type="component" value="Unassembled WGS sequence"/>
</dbReference>
<evidence type="ECO:0000256" key="7">
    <source>
        <dbReference type="ARBA" id="ARBA00073264"/>
    </source>
</evidence>
<dbReference type="InterPro" id="IPR012462">
    <property type="entry name" value="UFSP1/2_DUB_cat"/>
</dbReference>
<dbReference type="FunFam" id="3.90.70.130:FF:000001">
    <property type="entry name" value="Probable Ufm1-specific protease 2"/>
    <property type="match status" value="1"/>
</dbReference>
<accession>A0AA88HTL8</accession>
<keyword evidence="11" id="KW-1185">Reference proteome</keyword>
<comment type="function">
    <text evidence="6">Thiol protease which recognizes and hydrolyzes the peptide bond at the C-terminal Gly of UFM1, a ubiquitin-like modifier protein bound to a number of target proteins. Does not hydrolyze SUMO1 or ISG15 ubiquitin-like proteins.</text>
</comment>
<evidence type="ECO:0000256" key="6">
    <source>
        <dbReference type="ARBA" id="ARBA00057559"/>
    </source>
</evidence>
<protein>
    <recommendedName>
        <fullName evidence="7">Probable Ufm1-specific protease 2</fullName>
    </recommendedName>
</protein>
<evidence type="ECO:0000259" key="9">
    <source>
        <dbReference type="Pfam" id="PF20908"/>
    </source>
</evidence>
<evidence type="ECO:0000313" key="11">
    <source>
        <dbReference type="Proteomes" id="UP001187531"/>
    </source>
</evidence>
<dbReference type="PANTHER" id="PTHR48153">
    <property type="entry name" value="UFM1-SPECIFIC PROTEASE 2"/>
    <property type="match status" value="1"/>
</dbReference>
<dbReference type="PANTHER" id="PTHR48153:SF2">
    <property type="entry name" value="UFM1-SPECIFIC PROTEASE 2"/>
    <property type="match status" value="1"/>
</dbReference>